<organism evidence="2 3">
    <name type="scientific">Paraburkholderia agricolaris</name>
    <dbReference type="NCBI Taxonomy" id="2152888"/>
    <lineage>
        <taxon>Bacteria</taxon>
        <taxon>Pseudomonadati</taxon>
        <taxon>Pseudomonadota</taxon>
        <taxon>Betaproteobacteria</taxon>
        <taxon>Burkholderiales</taxon>
        <taxon>Burkholderiaceae</taxon>
        <taxon>Paraburkholderia</taxon>
    </lineage>
</organism>
<dbReference type="SUPFAM" id="SSF51338">
    <property type="entry name" value="Composite domain of metallo-dependent hydrolases"/>
    <property type="match status" value="1"/>
</dbReference>
<dbReference type="InterPro" id="IPR011059">
    <property type="entry name" value="Metal-dep_hydrolase_composite"/>
</dbReference>
<dbReference type="PANTHER" id="PTHR22642:SF20">
    <property type="entry name" value="AMIDOHYDROLASE 3 DOMAIN-CONTAINING PROTEIN"/>
    <property type="match status" value="1"/>
</dbReference>
<dbReference type="Gene3D" id="3.10.310.70">
    <property type="match status" value="1"/>
</dbReference>
<feature type="domain" description="Amidohydrolase 3" evidence="1">
    <location>
        <begin position="53"/>
        <end position="534"/>
    </location>
</feature>
<name>A0ABW8ZZN0_9BURK</name>
<dbReference type="InterPro" id="IPR013108">
    <property type="entry name" value="Amidohydro_3"/>
</dbReference>
<comment type="caution">
    <text evidence="2">The sequence shown here is derived from an EMBL/GenBank/DDBJ whole genome shotgun (WGS) entry which is preliminary data.</text>
</comment>
<gene>
    <name evidence="2" type="ORF">PQR66_34700</name>
</gene>
<evidence type="ECO:0000313" key="2">
    <source>
        <dbReference type="EMBL" id="MFL9888218.1"/>
    </source>
</evidence>
<dbReference type="SUPFAM" id="SSF51556">
    <property type="entry name" value="Metallo-dependent hydrolases"/>
    <property type="match status" value="1"/>
</dbReference>
<dbReference type="EMBL" id="JAQQFN010000036">
    <property type="protein sequence ID" value="MFL9888218.1"/>
    <property type="molecule type" value="Genomic_DNA"/>
</dbReference>
<dbReference type="Gene3D" id="2.30.40.10">
    <property type="entry name" value="Urease, subunit C, domain 1"/>
    <property type="match status" value="1"/>
</dbReference>
<dbReference type="RefSeq" id="WP_408334137.1">
    <property type="nucleotide sequence ID" value="NZ_JAQQFH010000042.1"/>
</dbReference>
<dbReference type="InterPro" id="IPR033932">
    <property type="entry name" value="YtcJ-like"/>
</dbReference>
<dbReference type="CDD" id="cd01300">
    <property type="entry name" value="YtcJ_like"/>
    <property type="match status" value="1"/>
</dbReference>
<keyword evidence="3" id="KW-1185">Reference proteome</keyword>
<dbReference type="InterPro" id="IPR032466">
    <property type="entry name" value="Metal_Hydrolase"/>
</dbReference>
<dbReference type="Gene3D" id="3.20.20.140">
    <property type="entry name" value="Metal-dependent hydrolases"/>
    <property type="match status" value="1"/>
</dbReference>
<dbReference type="PANTHER" id="PTHR22642">
    <property type="entry name" value="IMIDAZOLONEPROPIONASE"/>
    <property type="match status" value="1"/>
</dbReference>
<reference evidence="2 3" key="1">
    <citation type="journal article" date="2024" name="Chem. Sci.">
        <title>Discovery of megapolipeptins by genome mining of a Burkholderiales bacteria collection.</title>
        <authorList>
            <person name="Paulo B.S."/>
            <person name="Recchia M.J.J."/>
            <person name="Lee S."/>
            <person name="Fergusson C.H."/>
            <person name="Romanowski S.B."/>
            <person name="Hernandez A."/>
            <person name="Krull N."/>
            <person name="Liu D.Y."/>
            <person name="Cavanagh H."/>
            <person name="Bos A."/>
            <person name="Gray C.A."/>
            <person name="Murphy B.T."/>
            <person name="Linington R.G."/>
            <person name="Eustaquio A.S."/>
        </authorList>
    </citation>
    <scope>NUCLEOTIDE SEQUENCE [LARGE SCALE GENOMIC DNA]</scope>
    <source>
        <strain evidence="2 3">RL16-012-BIC-B</strain>
    </source>
</reference>
<sequence length="541" mass="58776">MQHADAVYLNGTLYTGDASRRFASALAIRDGKILAVGLDDEIRALAGPATRQVDLHGAMMLPGFIDGHVHPLEGHQILGDFDLSGVNDPQAILARIRACADATPHEPWVYLGGANLAAFGAYPTRQLLDEIVSDRPLLVVGFDVHSGCLNSKALDLLGITSATTDPAGGVHERDANGVPTGVVHEAAFYRVCGRIPQLSPAGYPKALGKAHRMAHGYGITGWFDARVEEAELKAYAEAQRAGTLKAYMSAGLMANPRGDAREQIERFATWRETYECDTLRLHTVKIFIDGVPESKTAALLEPYAGTDEYGLTLWSQEALNEIAQLADAAGFDLHFHTLADRAVRMALDALEYVQRCNGVRDRRAQLAHLQVVDPADMGRFHQLGAIASVQALWGAARPDQQRLYADLFGPERAARNYPFRSLRNAGAMLAAGSDWSVTTMNPLPIIQTGVTRVLVEEPGSEPWNPDERLDLLTMLEAYTINAAYALRFDDCTGSLEAGKDASFAILDRNPLLHPVEMLTQARVVQTCFRGEVVYAEAGAAH</sequence>
<dbReference type="Proteomes" id="UP001629249">
    <property type="component" value="Unassembled WGS sequence"/>
</dbReference>
<protein>
    <submittedName>
        <fullName evidence="2">Amidohydrolase</fullName>
    </submittedName>
</protein>
<evidence type="ECO:0000313" key="3">
    <source>
        <dbReference type="Proteomes" id="UP001629249"/>
    </source>
</evidence>
<evidence type="ECO:0000259" key="1">
    <source>
        <dbReference type="Pfam" id="PF07969"/>
    </source>
</evidence>
<proteinExistence type="predicted"/>
<accession>A0ABW8ZZN0</accession>
<dbReference type="Pfam" id="PF07969">
    <property type="entry name" value="Amidohydro_3"/>
    <property type="match status" value="1"/>
</dbReference>